<dbReference type="Gene3D" id="3.40.50.150">
    <property type="entry name" value="Vaccinia Virus protein VP39"/>
    <property type="match status" value="1"/>
</dbReference>
<dbReference type="SUPFAM" id="SSF53335">
    <property type="entry name" value="S-adenosyl-L-methionine-dependent methyltransferases"/>
    <property type="match status" value="1"/>
</dbReference>
<reference evidence="2" key="1">
    <citation type="submission" date="2018-07" db="EMBL/GenBank/DDBJ databases">
        <authorList>
            <person name="Quirk P.G."/>
            <person name="Krulwich T.A."/>
        </authorList>
    </citation>
    <scope>NUCLEOTIDE SEQUENCE</scope>
</reference>
<feature type="compositionally biased region" description="Low complexity" evidence="1">
    <location>
        <begin position="7"/>
        <end position="18"/>
    </location>
</feature>
<proteinExistence type="predicted"/>
<organism evidence="2">
    <name type="scientific">metagenome</name>
    <dbReference type="NCBI Taxonomy" id="256318"/>
    <lineage>
        <taxon>unclassified sequences</taxon>
        <taxon>metagenomes</taxon>
    </lineage>
</organism>
<dbReference type="InterPro" id="IPR029063">
    <property type="entry name" value="SAM-dependent_MTases_sf"/>
</dbReference>
<dbReference type="AlphaFoldDB" id="A0A380T9Q4"/>
<accession>A0A380T9Q4</accession>
<dbReference type="CDD" id="cd02440">
    <property type="entry name" value="AdoMet_MTases"/>
    <property type="match status" value="1"/>
</dbReference>
<gene>
    <name evidence="2" type="ORF">DF3PB_1580001</name>
</gene>
<evidence type="ECO:0000313" key="2">
    <source>
        <dbReference type="EMBL" id="SUS04926.1"/>
    </source>
</evidence>
<sequence>MTDLQRATAAEAAGTEGTSLPAAANRHHEGGPGRTYASFGVVRALRQIRHAIRRRFFEPPDYQLLFDHSREAEARMTKALGRPVSDLDVLEIGPGQDLARAIFFGRSNRVTAFDHDVIAIGLDPGRYRQMLARNGLARCLKSAANEVLIGHYARARLVRLLGLSSLPQPQFLVGDICSDAPPKNAFDLAMTWSAFEHFADPARALKNILASLRPGGLFYVSIHLWTCNNGHHDIRSFTGQADALPLWAHLRRSTQHLVRPSAYLNRWRLQQWRELFSQMCPGHTEILDQYEHPEVLGPRIDANLARELADYGREELLTVNAVFIGTKSKYQR</sequence>
<dbReference type="EMBL" id="UIDG01000066">
    <property type="protein sequence ID" value="SUS04926.1"/>
    <property type="molecule type" value="Genomic_DNA"/>
</dbReference>
<dbReference type="Pfam" id="PF13489">
    <property type="entry name" value="Methyltransf_23"/>
    <property type="match status" value="1"/>
</dbReference>
<protein>
    <recommendedName>
        <fullName evidence="3">Methyltransferase type 11 domain-containing protein</fullName>
    </recommendedName>
</protein>
<name>A0A380T9Q4_9ZZZZ</name>
<evidence type="ECO:0008006" key="3">
    <source>
        <dbReference type="Google" id="ProtNLM"/>
    </source>
</evidence>
<evidence type="ECO:0000256" key="1">
    <source>
        <dbReference type="SAM" id="MobiDB-lite"/>
    </source>
</evidence>
<feature type="region of interest" description="Disordered" evidence="1">
    <location>
        <begin position="1"/>
        <end position="31"/>
    </location>
</feature>